<dbReference type="Gene3D" id="1.25.40.240">
    <property type="entry name" value="Ku, C-terminal domain"/>
    <property type="match status" value="1"/>
</dbReference>
<dbReference type="EMBL" id="MU003692">
    <property type="protein sequence ID" value="KAF2817698.1"/>
    <property type="molecule type" value="Genomic_DNA"/>
</dbReference>
<dbReference type="EC" id="3.6.4.12" evidence="4"/>
<dbReference type="GO" id="GO:0003678">
    <property type="term" value="F:DNA helicase activity"/>
    <property type="evidence" value="ECO:0007669"/>
    <property type="project" value="UniProtKB-EC"/>
</dbReference>
<evidence type="ECO:0000256" key="2">
    <source>
        <dbReference type="ARBA" id="ARBA00004574"/>
    </source>
</evidence>
<evidence type="ECO:0000256" key="6">
    <source>
        <dbReference type="ARBA" id="ARBA00022454"/>
    </source>
</evidence>
<dbReference type="InterPro" id="IPR014893">
    <property type="entry name" value="Ku_PK_bind"/>
</dbReference>
<dbReference type="InterPro" id="IPR036494">
    <property type="entry name" value="Ku_C_sf"/>
</dbReference>
<dbReference type="GO" id="GO:0042162">
    <property type="term" value="F:telomeric DNA binding"/>
    <property type="evidence" value="ECO:0007669"/>
    <property type="project" value="InterPro"/>
</dbReference>
<dbReference type="InterPro" id="IPR036465">
    <property type="entry name" value="vWFA_dom_sf"/>
</dbReference>
<keyword evidence="10 22" id="KW-0347">Helicase</keyword>
<accession>A0A6A6ZA39</accession>
<keyword evidence="23" id="KW-1185">Reference proteome</keyword>
<evidence type="ECO:0000256" key="10">
    <source>
        <dbReference type="ARBA" id="ARBA00022806"/>
    </source>
</evidence>
<evidence type="ECO:0000256" key="12">
    <source>
        <dbReference type="ARBA" id="ARBA00022895"/>
    </source>
</evidence>
<keyword evidence="8" id="KW-0227">DNA damage</keyword>
<comment type="similarity">
    <text evidence="3">Belongs to the ku80 family.</text>
</comment>
<dbReference type="InterPro" id="IPR002035">
    <property type="entry name" value="VWF_A"/>
</dbReference>
<dbReference type="SUPFAM" id="SSF53300">
    <property type="entry name" value="vWA-like"/>
    <property type="match status" value="1"/>
</dbReference>
<dbReference type="GO" id="GO:0006303">
    <property type="term" value="P:double-strand break repair via nonhomologous end joining"/>
    <property type="evidence" value="ECO:0007669"/>
    <property type="project" value="InterPro"/>
</dbReference>
<keyword evidence="16" id="KW-0539">Nucleus</keyword>
<evidence type="ECO:0000256" key="19">
    <source>
        <dbReference type="ARBA" id="ARBA00047995"/>
    </source>
</evidence>
<dbReference type="Gene3D" id="1.10.1600.10">
    <property type="match status" value="1"/>
</dbReference>
<reference evidence="24" key="2">
    <citation type="submission" date="2020-04" db="EMBL/GenBank/DDBJ databases">
        <authorList>
            <consortium name="NCBI Genome Project"/>
        </authorList>
    </citation>
    <scope>NUCLEOTIDE SEQUENCE</scope>
    <source>
        <strain evidence="24">CBS 304.34</strain>
    </source>
</reference>
<reference evidence="24" key="3">
    <citation type="submission" date="2025-04" db="UniProtKB">
        <authorList>
            <consortium name="RefSeq"/>
        </authorList>
    </citation>
    <scope>IDENTIFICATION</scope>
    <source>
        <strain evidence="24">CBS 304.34</strain>
    </source>
</reference>
<gene>
    <name evidence="22 24" type="ORF">BDZ99DRAFT_22797</name>
</gene>
<dbReference type="GO" id="GO:0003684">
    <property type="term" value="F:damaged DNA binding"/>
    <property type="evidence" value="ECO:0007669"/>
    <property type="project" value="InterPro"/>
</dbReference>
<dbReference type="GO" id="GO:0003690">
    <property type="term" value="F:double-stranded DNA binding"/>
    <property type="evidence" value="ECO:0007669"/>
    <property type="project" value="TreeGrafter"/>
</dbReference>
<dbReference type="GeneID" id="54454380"/>
<keyword evidence="11" id="KW-0067">ATP-binding</keyword>
<sequence length="739" mass="82019">MADKEATVYIVDVGRSMGKKHHGRDKTDLDWALQYFWDKVTSAVMTGRKTLNIGVIGLRTDGTNVSDAGVNDPEGYENITVLQTLKQTMLSDVRELQAKLVPSASDEGDAISAVVAAITMIANATRGKTGKPLQYKRKIVLITSSLGSMDPEDSDQLDAIVSKIKEDGIQLVLIGVDFDDTEFGFKEEDKSDEKAEIEEYLKKLTDDCGGVFATLAEAVEGIDTPETKKTRPVKSYQGTLTLGNPEKYDSAMTINVERYPRTSIARPITAKTWFIKRDPAAEDGTQSTHTVTEDPGDGSNEETLGGVKTQRFFQIEKEGETGAKIDVPQDQLESGYAYGRTAVHIAESDRVILELDTLPSLDIIGFIPEDKFERYLAMTKTNVIVAQKGNDKASLALSSFIHALYETASYAVARFAAKERKNPLILLLAPLIEPDFEGLIDFELPFAEDVRDYKFPPLDKKVTVADKSLTQHRDLPTPELMDAMSAYVDAMDLSTFGTDDDGNSAEYMPMDETYSPLVHRVHQIVRWRATNPTAEELPDPPPILTKYSTPPAELAEASKPQLEALMLAGDVKKVPPKQASRKRTREREKPLSGLNVDELLSAHPKRARVDPINPIPSFKQTLATTDNIDTFKTAVADLAKVVYSYITNSVGDARYGQALECIRVMREEMTELEEPALFNGFLHELKRKIFAGELGGNRRDMWMKVRMNRVGLIDQKLSPFSEVTEEAAREFWKPPPPPA</sequence>
<dbReference type="GO" id="GO:0005524">
    <property type="term" value="F:ATP binding"/>
    <property type="evidence" value="ECO:0007669"/>
    <property type="project" value="UniProtKB-KW"/>
</dbReference>
<protein>
    <recommendedName>
        <fullName evidence="5">ATP-dependent DNA helicase II subunit 2</fullName>
        <ecNumber evidence="4">3.6.4.12</ecNumber>
    </recommendedName>
    <alternativeName>
        <fullName evidence="18">ATP-dependent DNA helicase II subunit Ku80</fullName>
    </alternativeName>
</protein>
<dbReference type="GO" id="GO:0043564">
    <property type="term" value="C:Ku70:Ku80 complex"/>
    <property type="evidence" value="ECO:0007669"/>
    <property type="project" value="InterPro"/>
</dbReference>
<evidence type="ECO:0000256" key="8">
    <source>
        <dbReference type="ARBA" id="ARBA00022763"/>
    </source>
</evidence>
<keyword evidence="6" id="KW-0158">Chromosome</keyword>
<comment type="catalytic activity">
    <reaction evidence="19">
        <text>ATP + H2O = ADP + phosphate + H(+)</text>
        <dbReference type="Rhea" id="RHEA:13065"/>
        <dbReference type="ChEBI" id="CHEBI:15377"/>
        <dbReference type="ChEBI" id="CHEBI:15378"/>
        <dbReference type="ChEBI" id="CHEBI:30616"/>
        <dbReference type="ChEBI" id="CHEBI:43474"/>
        <dbReference type="ChEBI" id="CHEBI:456216"/>
        <dbReference type="EC" id="3.6.4.12"/>
    </reaction>
</comment>
<dbReference type="InterPro" id="IPR006164">
    <property type="entry name" value="DNA_bd_Ku70/Ku80"/>
</dbReference>
<evidence type="ECO:0000256" key="20">
    <source>
        <dbReference type="SAM" id="MobiDB-lite"/>
    </source>
</evidence>
<reference evidence="22 24" key="1">
    <citation type="journal article" date="2020" name="Stud. Mycol.">
        <title>101 Dothideomycetes genomes: a test case for predicting lifestyles and emergence of pathogens.</title>
        <authorList>
            <person name="Haridas S."/>
            <person name="Albert R."/>
            <person name="Binder M."/>
            <person name="Bloem J."/>
            <person name="Labutti K."/>
            <person name="Salamov A."/>
            <person name="Andreopoulos B."/>
            <person name="Baker S."/>
            <person name="Barry K."/>
            <person name="Bills G."/>
            <person name="Bluhm B."/>
            <person name="Cannon C."/>
            <person name="Castanera R."/>
            <person name="Culley D."/>
            <person name="Daum C."/>
            <person name="Ezra D."/>
            <person name="Gonzalez J."/>
            <person name="Henrissat B."/>
            <person name="Kuo A."/>
            <person name="Liang C."/>
            <person name="Lipzen A."/>
            <person name="Lutzoni F."/>
            <person name="Magnuson J."/>
            <person name="Mondo S."/>
            <person name="Nolan M."/>
            <person name="Ohm R."/>
            <person name="Pangilinan J."/>
            <person name="Park H.-J."/>
            <person name="Ramirez L."/>
            <person name="Alfaro M."/>
            <person name="Sun H."/>
            <person name="Tritt A."/>
            <person name="Yoshinaga Y."/>
            <person name="Zwiers L.-H."/>
            <person name="Turgeon B."/>
            <person name="Goodwin S."/>
            <person name="Spatafora J."/>
            <person name="Crous P."/>
            <person name="Grigoriev I."/>
        </authorList>
    </citation>
    <scope>NUCLEOTIDE SEQUENCE</scope>
    <source>
        <strain evidence="22 24">CBS 304.34</strain>
    </source>
</reference>
<dbReference type="SUPFAM" id="SSF100939">
    <property type="entry name" value="SPOC domain-like"/>
    <property type="match status" value="1"/>
</dbReference>
<evidence type="ECO:0000256" key="5">
    <source>
        <dbReference type="ARBA" id="ARBA00021792"/>
    </source>
</evidence>
<proteinExistence type="inferred from homology"/>
<evidence type="ECO:0000256" key="17">
    <source>
        <dbReference type="ARBA" id="ARBA00024890"/>
    </source>
</evidence>
<dbReference type="GO" id="GO:0000781">
    <property type="term" value="C:chromosome, telomeric region"/>
    <property type="evidence" value="ECO:0007669"/>
    <property type="project" value="UniProtKB-SubCell"/>
</dbReference>
<keyword evidence="9" id="KW-0378">Hydrolase</keyword>
<dbReference type="PROSITE" id="PS50234">
    <property type="entry name" value="VWFA"/>
    <property type="match status" value="1"/>
</dbReference>
<dbReference type="SMART" id="SM00559">
    <property type="entry name" value="Ku78"/>
    <property type="match status" value="1"/>
</dbReference>
<evidence type="ECO:0000313" key="22">
    <source>
        <dbReference type="EMBL" id="KAF2817698.1"/>
    </source>
</evidence>
<dbReference type="PANTHER" id="PTHR12604:SF4">
    <property type="entry name" value="X-RAY REPAIR CROSS-COMPLEMENTING PROTEIN 5"/>
    <property type="match status" value="1"/>
</dbReference>
<evidence type="ECO:0000313" key="23">
    <source>
        <dbReference type="Proteomes" id="UP000504636"/>
    </source>
</evidence>
<dbReference type="CDD" id="cd00873">
    <property type="entry name" value="KU80"/>
    <property type="match status" value="1"/>
</dbReference>
<evidence type="ECO:0000256" key="11">
    <source>
        <dbReference type="ARBA" id="ARBA00022840"/>
    </source>
</evidence>
<evidence type="ECO:0000256" key="14">
    <source>
        <dbReference type="ARBA" id="ARBA00023172"/>
    </source>
</evidence>
<evidence type="ECO:0000256" key="13">
    <source>
        <dbReference type="ARBA" id="ARBA00023125"/>
    </source>
</evidence>
<dbReference type="PANTHER" id="PTHR12604">
    <property type="entry name" value="KU AUTOANTIGEN DNA HELICASE"/>
    <property type="match status" value="1"/>
</dbReference>
<dbReference type="Gene3D" id="2.40.290.10">
    <property type="match status" value="1"/>
</dbReference>
<evidence type="ECO:0000256" key="3">
    <source>
        <dbReference type="ARBA" id="ARBA00007726"/>
    </source>
</evidence>
<dbReference type="Pfam" id="PF03731">
    <property type="entry name" value="Ku_N"/>
    <property type="match status" value="1"/>
</dbReference>
<evidence type="ECO:0000256" key="1">
    <source>
        <dbReference type="ARBA" id="ARBA00004123"/>
    </source>
</evidence>
<dbReference type="AlphaFoldDB" id="A0A6A6ZA39"/>
<organism evidence="22">
    <name type="scientific">Mytilinidion resinicola</name>
    <dbReference type="NCBI Taxonomy" id="574789"/>
    <lineage>
        <taxon>Eukaryota</taxon>
        <taxon>Fungi</taxon>
        <taxon>Dikarya</taxon>
        <taxon>Ascomycota</taxon>
        <taxon>Pezizomycotina</taxon>
        <taxon>Dothideomycetes</taxon>
        <taxon>Pleosporomycetidae</taxon>
        <taxon>Mytilinidiales</taxon>
        <taxon>Mytilinidiaceae</taxon>
        <taxon>Mytilinidion</taxon>
    </lineage>
</organism>
<evidence type="ECO:0000259" key="21">
    <source>
        <dbReference type="PROSITE" id="PS50234"/>
    </source>
</evidence>
<dbReference type="OrthoDB" id="30826at2759"/>
<evidence type="ECO:0000256" key="18">
    <source>
        <dbReference type="ARBA" id="ARBA00031847"/>
    </source>
</evidence>
<keyword evidence="13" id="KW-0238">DNA-binding</keyword>
<evidence type="ECO:0000256" key="7">
    <source>
        <dbReference type="ARBA" id="ARBA00022741"/>
    </source>
</evidence>
<evidence type="ECO:0000256" key="15">
    <source>
        <dbReference type="ARBA" id="ARBA00023204"/>
    </source>
</evidence>
<dbReference type="InterPro" id="IPR024193">
    <property type="entry name" value="Ku80"/>
</dbReference>
<dbReference type="PIRSF" id="PIRSF016570">
    <property type="entry name" value="Ku80"/>
    <property type="match status" value="1"/>
</dbReference>
<dbReference type="FunFam" id="1.10.1600.10:FF:000002">
    <property type="entry name" value="X-ray repair cross-complementing protein 5"/>
    <property type="match status" value="1"/>
</dbReference>
<name>A0A6A6ZA39_9PEZI</name>
<keyword evidence="15" id="KW-0234">DNA repair</keyword>
<comment type="subcellular location">
    <subcellularLocation>
        <location evidence="2">Chromosome</location>
        <location evidence="2">Telomere</location>
    </subcellularLocation>
    <subcellularLocation>
        <location evidence="1">Nucleus</location>
    </subcellularLocation>
</comment>
<dbReference type="GO" id="GO:0006310">
    <property type="term" value="P:DNA recombination"/>
    <property type="evidence" value="ECO:0007669"/>
    <property type="project" value="UniProtKB-KW"/>
</dbReference>
<evidence type="ECO:0000256" key="4">
    <source>
        <dbReference type="ARBA" id="ARBA00012551"/>
    </source>
</evidence>
<keyword evidence="12" id="KW-0779">Telomere</keyword>
<dbReference type="InterPro" id="IPR016194">
    <property type="entry name" value="SPOC-like_C_dom_sf"/>
</dbReference>
<dbReference type="SUPFAM" id="SSF101420">
    <property type="entry name" value="C-terminal domain of Ku80"/>
    <property type="match status" value="1"/>
</dbReference>
<dbReference type="GO" id="GO:0016787">
    <property type="term" value="F:hydrolase activity"/>
    <property type="evidence" value="ECO:0007669"/>
    <property type="project" value="UniProtKB-KW"/>
</dbReference>
<feature type="region of interest" description="Disordered" evidence="20">
    <location>
        <begin position="279"/>
        <end position="304"/>
    </location>
</feature>
<dbReference type="Pfam" id="PF08785">
    <property type="entry name" value="Ku_PK_bind"/>
    <property type="match status" value="1"/>
</dbReference>
<comment type="function">
    <text evidence="17">Single-stranded DNA-dependent ATP-dependent helicase. Involved in non-homologous end joining (NHEJ) DNA double strand break repair. DNA-binding is sequence-independent but has a high affinity to nicks in double-stranded DNA and to the ends of duplex DNA. Binds to naturally occurring chromosomal ends, and therefore provides chromosomal end protection. Required also for telomere recombination to repair telomeric ends in the absence of telomerase. KU70, of the KU70/KU80 heterodimer, binds to the stem loop of TLC1, the RNA component of telomerase. Involved in telomere maintenance. Interacts with telomeric repeats and subtelomeric sequences thereby controlling telomere length and protecting against subtelomeric rearrangement. Maintains telomeric chromatin, which is involved in silencing the expression of genes located at the telomere. Required for mating-type switching.</text>
</comment>
<dbReference type="FunFam" id="3.40.50.410:FF:000073">
    <property type="entry name" value="ATP-dependent DNA helicase II subunit 2"/>
    <property type="match status" value="1"/>
</dbReference>
<feature type="domain" description="VWFA" evidence="21">
    <location>
        <begin position="6"/>
        <end position="176"/>
    </location>
</feature>
<dbReference type="Gene3D" id="3.40.50.410">
    <property type="entry name" value="von Willebrand factor, type A domain"/>
    <property type="match status" value="1"/>
</dbReference>
<dbReference type="RefSeq" id="XP_033584662.1">
    <property type="nucleotide sequence ID" value="XM_033713487.1"/>
</dbReference>
<dbReference type="InterPro" id="IPR005161">
    <property type="entry name" value="Ku_N"/>
</dbReference>
<dbReference type="Proteomes" id="UP000504636">
    <property type="component" value="Unplaced"/>
</dbReference>
<dbReference type="Pfam" id="PF02735">
    <property type="entry name" value="Ku"/>
    <property type="match status" value="1"/>
</dbReference>
<evidence type="ECO:0000256" key="9">
    <source>
        <dbReference type="ARBA" id="ARBA00022801"/>
    </source>
</evidence>
<evidence type="ECO:0000313" key="24">
    <source>
        <dbReference type="RefSeq" id="XP_033584662.1"/>
    </source>
</evidence>
<keyword evidence="7" id="KW-0547">Nucleotide-binding</keyword>
<evidence type="ECO:0000256" key="16">
    <source>
        <dbReference type="ARBA" id="ARBA00023242"/>
    </source>
</evidence>
<keyword evidence="14" id="KW-0233">DNA recombination</keyword>
<dbReference type="GO" id="GO:0000723">
    <property type="term" value="P:telomere maintenance"/>
    <property type="evidence" value="ECO:0007669"/>
    <property type="project" value="InterPro"/>
</dbReference>